<dbReference type="RefSeq" id="WP_080666230.1">
    <property type="nucleotide sequence ID" value="NZ_PDYF01000013.1"/>
</dbReference>
<name>A0A2G3DUN7_9FIRM</name>
<evidence type="ECO:0000313" key="3">
    <source>
        <dbReference type="EMBL" id="PHU34712.1"/>
    </source>
</evidence>
<keyword evidence="2" id="KW-0413">Isomerase</keyword>
<dbReference type="InterPro" id="IPR001920">
    <property type="entry name" value="Asp/Glu_race"/>
</dbReference>
<evidence type="ECO:0000313" key="4">
    <source>
        <dbReference type="Proteomes" id="UP000225889"/>
    </source>
</evidence>
<dbReference type="Gene3D" id="3.40.50.1860">
    <property type="match status" value="2"/>
</dbReference>
<comment type="similarity">
    <text evidence="1">Belongs to the aspartate/glutamate racemases family.</text>
</comment>
<dbReference type="Proteomes" id="UP000225889">
    <property type="component" value="Unassembled WGS sequence"/>
</dbReference>
<dbReference type="PANTHER" id="PTHR21198:SF7">
    <property type="entry name" value="ASPARTATE-GLUTAMATE RACEMASE FAMILY"/>
    <property type="match status" value="1"/>
</dbReference>
<dbReference type="AlphaFoldDB" id="A0A2G3DUN7"/>
<dbReference type="GO" id="GO:0047661">
    <property type="term" value="F:amino-acid racemase activity"/>
    <property type="evidence" value="ECO:0007669"/>
    <property type="project" value="InterPro"/>
</dbReference>
<dbReference type="SUPFAM" id="SSF53681">
    <property type="entry name" value="Aspartate/glutamate racemase"/>
    <property type="match status" value="2"/>
</dbReference>
<gene>
    <name evidence="3" type="ORF">CSX01_08435</name>
</gene>
<reference evidence="3 4" key="1">
    <citation type="submission" date="2017-10" db="EMBL/GenBank/DDBJ databases">
        <title>Resolving the taxonomy of Roseburia spp., Eubacterium rectale and Agathobacter spp. through phylogenomic analysis.</title>
        <authorList>
            <person name="Sheridan P.O."/>
            <person name="Walker A.W."/>
            <person name="Duncan S.H."/>
            <person name="Scott K.P."/>
            <person name="Toole P.W.O."/>
            <person name="Luis P."/>
            <person name="Flint H.J."/>
        </authorList>
    </citation>
    <scope>NUCLEOTIDE SEQUENCE [LARGE SCALE GENOMIC DNA]</scope>
    <source>
        <strain evidence="3 4">JK626</strain>
    </source>
</reference>
<dbReference type="PROSITE" id="PS00924">
    <property type="entry name" value="ASP_GLU_RACEMASE_2"/>
    <property type="match status" value="1"/>
</dbReference>
<dbReference type="InterPro" id="IPR015942">
    <property type="entry name" value="Asp/Glu/hydantoin_racemase"/>
</dbReference>
<organism evidence="3 4">
    <name type="scientific">Pseudobutyrivibrio ruminis</name>
    <dbReference type="NCBI Taxonomy" id="46206"/>
    <lineage>
        <taxon>Bacteria</taxon>
        <taxon>Bacillati</taxon>
        <taxon>Bacillota</taxon>
        <taxon>Clostridia</taxon>
        <taxon>Lachnospirales</taxon>
        <taxon>Lachnospiraceae</taxon>
        <taxon>Pseudobutyrivibrio</taxon>
    </lineage>
</organism>
<protein>
    <submittedName>
        <fullName evidence="3">Aspartate racemase</fullName>
    </submittedName>
</protein>
<dbReference type="EMBL" id="PDYF01000013">
    <property type="protein sequence ID" value="PHU34712.1"/>
    <property type="molecule type" value="Genomic_DNA"/>
</dbReference>
<evidence type="ECO:0000256" key="1">
    <source>
        <dbReference type="ARBA" id="ARBA00007847"/>
    </source>
</evidence>
<accession>A0A2G3DUN7</accession>
<reference evidence="3 4" key="2">
    <citation type="submission" date="2017-10" db="EMBL/GenBank/DDBJ databases">
        <authorList>
            <person name="Banno H."/>
            <person name="Chua N.-H."/>
        </authorList>
    </citation>
    <scope>NUCLEOTIDE SEQUENCE [LARGE SCALE GENOMIC DNA]</scope>
    <source>
        <strain evidence="3 4">JK626</strain>
    </source>
</reference>
<dbReference type="Pfam" id="PF01177">
    <property type="entry name" value="Asp_Glu_race"/>
    <property type="match status" value="1"/>
</dbReference>
<dbReference type="InterPro" id="IPR004380">
    <property type="entry name" value="Asp_race"/>
</dbReference>
<proteinExistence type="inferred from homology"/>
<sequence length="235" mass="26560">MKKGSYMKKIGLVGGTGPESTIMYYKELNSRIDKITDGKHMPEIIIESVDFRRAWDYVSSGEYYLLKEYLSEKVHSLEKAGAEVISLTAVTMHIVFEELVNDTGVSLISIPKAVCKEVENKGYKKILLLGTIFTMEQDYMKNDFKDAGIEVVIPDENDRNLVAKRIFEELELGIVKESTLKEFQSIIDKMRDQYGIEAVVLGCTELPLLLNSENCSVPCLDSVEIHINDLIHEAL</sequence>
<comment type="caution">
    <text evidence="3">The sequence shown here is derived from an EMBL/GenBank/DDBJ whole genome shotgun (WGS) entry which is preliminary data.</text>
</comment>
<evidence type="ECO:0000256" key="2">
    <source>
        <dbReference type="ARBA" id="ARBA00023235"/>
    </source>
</evidence>
<dbReference type="NCBIfam" id="TIGR00035">
    <property type="entry name" value="asp_race"/>
    <property type="match status" value="1"/>
</dbReference>
<dbReference type="InterPro" id="IPR033134">
    <property type="entry name" value="Asp/Glu_racemase_AS_2"/>
</dbReference>
<dbReference type="PANTHER" id="PTHR21198">
    <property type="entry name" value="GLUTAMATE RACEMASE"/>
    <property type="match status" value="1"/>
</dbReference>